<organism evidence="14">
    <name type="scientific">Guillardia theta</name>
    <name type="common">Cryptophyte</name>
    <name type="synonym">Cryptomonas phi</name>
    <dbReference type="NCBI Taxonomy" id="55529"/>
    <lineage>
        <taxon>Eukaryota</taxon>
        <taxon>Cryptophyceae</taxon>
        <taxon>Pyrenomonadales</taxon>
        <taxon>Geminigeraceae</taxon>
        <taxon>Guillardia</taxon>
    </lineage>
</organism>
<keyword evidence="10" id="KW-1133">Transmembrane helix</keyword>
<dbReference type="FunFam" id="3.90.550.10:FF:000252">
    <property type="entry name" value="Protein O-linked-mannose beta-1,2-N-acetylglucosaminyltransferase 1"/>
    <property type="match status" value="1"/>
</dbReference>
<keyword evidence="9" id="KW-0735">Signal-anchor</keyword>
<keyword evidence="6" id="KW-0808">Transferase</keyword>
<evidence type="ECO:0000256" key="8">
    <source>
        <dbReference type="ARBA" id="ARBA00022723"/>
    </source>
</evidence>
<protein>
    <submittedName>
        <fullName evidence="14">Uncharacterized protein</fullName>
    </submittedName>
</protein>
<gene>
    <name evidence="14" type="ORF">GTHE00462_LOCUS14823</name>
</gene>
<evidence type="ECO:0000256" key="7">
    <source>
        <dbReference type="ARBA" id="ARBA00022692"/>
    </source>
</evidence>
<name>A0A7S4KLP6_GUITH</name>
<evidence type="ECO:0000256" key="12">
    <source>
        <dbReference type="ARBA" id="ARBA00023136"/>
    </source>
</evidence>
<evidence type="ECO:0000256" key="10">
    <source>
        <dbReference type="ARBA" id="ARBA00022989"/>
    </source>
</evidence>
<comment type="subcellular location">
    <subcellularLocation>
        <location evidence="2">Golgi apparatus membrane</location>
        <topology evidence="2">Single-pass type II membrane protein</topology>
    </subcellularLocation>
</comment>
<evidence type="ECO:0000256" key="1">
    <source>
        <dbReference type="ARBA" id="ARBA00001936"/>
    </source>
</evidence>
<dbReference type="InterPro" id="IPR004139">
    <property type="entry name" value="Glyco_trans_13"/>
</dbReference>
<dbReference type="GO" id="GO:0016266">
    <property type="term" value="P:protein O-linked glycosylation via N-acetyl-galactosamine"/>
    <property type="evidence" value="ECO:0007669"/>
    <property type="project" value="TreeGrafter"/>
</dbReference>
<dbReference type="AlphaFoldDB" id="A0A7S4KLP6"/>
<evidence type="ECO:0000256" key="3">
    <source>
        <dbReference type="ARBA" id="ARBA00004922"/>
    </source>
</evidence>
<comment type="pathway">
    <text evidence="3">Protein modification; protein glycosylation.</text>
</comment>
<accession>A0A7S4KLP6</accession>
<dbReference type="SUPFAM" id="SSF53448">
    <property type="entry name" value="Nucleotide-diphospho-sugar transferases"/>
    <property type="match status" value="1"/>
</dbReference>
<dbReference type="InterPro" id="IPR052463">
    <property type="entry name" value="O-linked_mannose_GnT"/>
</dbReference>
<dbReference type="InterPro" id="IPR029044">
    <property type="entry name" value="Nucleotide-diphossugar_trans"/>
</dbReference>
<keyword evidence="12" id="KW-0472">Membrane</keyword>
<reference evidence="14" key="1">
    <citation type="submission" date="2021-01" db="EMBL/GenBank/DDBJ databases">
        <authorList>
            <person name="Corre E."/>
            <person name="Pelletier E."/>
            <person name="Niang G."/>
            <person name="Scheremetjew M."/>
            <person name="Finn R."/>
            <person name="Kale V."/>
            <person name="Holt S."/>
            <person name="Cochrane G."/>
            <person name="Meng A."/>
            <person name="Brown T."/>
            <person name="Cohen L."/>
        </authorList>
    </citation>
    <scope>NUCLEOTIDE SEQUENCE</scope>
    <source>
        <strain evidence="14">CCMP 2712</strain>
    </source>
</reference>
<dbReference type="GO" id="GO:0000139">
    <property type="term" value="C:Golgi membrane"/>
    <property type="evidence" value="ECO:0007669"/>
    <property type="project" value="UniProtKB-SubCell"/>
</dbReference>
<dbReference type="PANTHER" id="PTHR46396:SF1">
    <property type="entry name" value="PROTEIN O-LINKED-MANNOSE BETA-1,2-N-ACETYLGLUCOSAMINYLTRANSFERASE 1"/>
    <property type="match status" value="1"/>
</dbReference>
<dbReference type="GO" id="GO:0047223">
    <property type="term" value="F:beta-1,3-galactosyl-O-glycosyl-glycoprotein beta-1,3-N-acetylglucosaminyltransferase activity"/>
    <property type="evidence" value="ECO:0007669"/>
    <property type="project" value="TreeGrafter"/>
</dbReference>
<keyword evidence="7" id="KW-0812">Transmembrane</keyword>
<keyword evidence="5" id="KW-0328">Glycosyltransferase</keyword>
<sequence length="388" mass="44867">MTATLFVSNPRGQQLLKDLPIAVVAYNREMYLRRCLTSLLSVRGVKRSSITVYQDGFEASTSQAATSMGVAIKHHVRKELKESAAYIADHYKFVLSDVFADESVQFCIVVEEDMVFAPDFLEFFLLYAPVMKKDATVYCVSAYNDNGFETLALDSSQVYRTEWFIGLGWLALREIVTHEWLPHWPETHWDHWLREDEQRKGRECLFPEVPRDFHIGERGANMDAMHYRRYDSRLKLNDLPDHIQMVSPESLLLGNYEEMLGNMLAASHVVRNLKELDLITEYQSCSQPWVVYYEGGLSNHTLNSQGHITSSTPWKPISNFFGLWHEPRRGIHRGLHRFHFRNKCVLLVDAFSVYARNHMPRDLVPFNGQQFGQAVWARIASIQSRTDG</sequence>
<evidence type="ECO:0000256" key="2">
    <source>
        <dbReference type="ARBA" id="ARBA00004323"/>
    </source>
</evidence>
<dbReference type="Pfam" id="PF03071">
    <property type="entry name" value="GNT-I"/>
    <property type="match status" value="1"/>
</dbReference>
<evidence type="ECO:0000256" key="13">
    <source>
        <dbReference type="ARBA" id="ARBA00023211"/>
    </source>
</evidence>
<evidence type="ECO:0000313" key="14">
    <source>
        <dbReference type="EMBL" id="CAE2298841.1"/>
    </source>
</evidence>
<dbReference type="PANTHER" id="PTHR46396">
    <property type="entry name" value="PROTEIN O-LINKED-MANNOSE BETA-1,2-N-ACETYLGLUCOSAMINYLTRANSFERASE 1"/>
    <property type="match status" value="1"/>
</dbReference>
<dbReference type="UniPathway" id="UPA00378"/>
<comment type="similarity">
    <text evidence="4">Belongs to the glycosyltransferase 13 family.</text>
</comment>
<keyword evidence="8" id="KW-0479">Metal-binding</keyword>
<dbReference type="EMBL" id="HBKN01018801">
    <property type="protein sequence ID" value="CAE2298841.1"/>
    <property type="molecule type" value="Transcribed_RNA"/>
</dbReference>
<evidence type="ECO:0000256" key="6">
    <source>
        <dbReference type="ARBA" id="ARBA00022679"/>
    </source>
</evidence>
<evidence type="ECO:0000256" key="5">
    <source>
        <dbReference type="ARBA" id="ARBA00022676"/>
    </source>
</evidence>
<evidence type="ECO:0000256" key="4">
    <source>
        <dbReference type="ARBA" id="ARBA00006492"/>
    </source>
</evidence>
<keyword evidence="11" id="KW-0333">Golgi apparatus</keyword>
<keyword evidence="13" id="KW-0464">Manganese</keyword>
<proteinExistence type="inferred from homology"/>
<evidence type="ECO:0000256" key="11">
    <source>
        <dbReference type="ARBA" id="ARBA00023034"/>
    </source>
</evidence>
<comment type="cofactor">
    <cofactor evidence="1">
        <name>Mn(2+)</name>
        <dbReference type="ChEBI" id="CHEBI:29035"/>
    </cofactor>
</comment>
<dbReference type="GO" id="GO:0046872">
    <property type="term" value="F:metal ion binding"/>
    <property type="evidence" value="ECO:0007669"/>
    <property type="project" value="UniProtKB-KW"/>
</dbReference>
<evidence type="ECO:0000256" key="9">
    <source>
        <dbReference type="ARBA" id="ARBA00022968"/>
    </source>
</evidence>
<dbReference type="Gene3D" id="3.90.550.10">
    <property type="entry name" value="Spore Coat Polysaccharide Biosynthesis Protein SpsA, Chain A"/>
    <property type="match status" value="1"/>
</dbReference>